<organism evidence="3">
    <name type="scientific">Eiseniibacteriota bacterium</name>
    <dbReference type="NCBI Taxonomy" id="2212470"/>
    <lineage>
        <taxon>Bacteria</taxon>
        <taxon>Candidatus Eiseniibacteriota</taxon>
    </lineage>
</organism>
<comment type="similarity">
    <text evidence="1">Belongs to the GSP E family.</text>
</comment>
<accession>A0A7V2F394</accession>
<dbReference type="SUPFAM" id="SSF52540">
    <property type="entry name" value="P-loop containing nucleoside triphosphate hydrolases"/>
    <property type="match status" value="1"/>
</dbReference>
<dbReference type="PROSITE" id="PS00662">
    <property type="entry name" value="T2SP_E"/>
    <property type="match status" value="1"/>
</dbReference>
<sequence>MINLRDLLQEMTEKGASDLHITAGVPPMIRVDGVILKTSHPVITPVMSKQIAYSILTEEQQKRFENDKELDFSFGVQGLSRFRANVFQQRGVTSLAIRQIPYEILDFKTLGLPSVVEKLAEKQKGLILVTGPTGSGKSTTLASIIGKINRERYAHVITIEDPIEYIHQHERCIVNQREVKADTETFASALKHVLRQDPDVILIGEMRDLETMQAALTIAETGHLALATLHTNSTFESINRIVDTFPSTQQGQVRAQLAFVLEGVVTQQLVPHISGKGRVLIAEVMVCTPAIRATIRDDKIHQIYGLMQAGHKFGMQTMNQSLFEAFVNRKISLEEAMRRTSDPVELEQMLGDRAGVGSASFSRK</sequence>
<dbReference type="InterPro" id="IPR003593">
    <property type="entry name" value="AAA+_ATPase"/>
</dbReference>
<evidence type="ECO:0000259" key="2">
    <source>
        <dbReference type="PROSITE" id="PS00662"/>
    </source>
</evidence>
<dbReference type="GO" id="GO:0005524">
    <property type="term" value="F:ATP binding"/>
    <property type="evidence" value="ECO:0007669"/>
    <property type="project" value="InterPro"/>
</dbReference>
<dbReference type="AlphaFoldDB" id="A0A7V2F394"/>
<dbReference type="PANTHER" id="PTHR30486">
    <property type="entry name" value="TWITCHING MOTILITY PROTEIN PILT"/>
    <property type="match status" value="1"/>
</dbReference>
<evidence type="ECO:0000256" key="1">
    <source>
        <dbReference type="ARBA" id="ARBA00006611"/>
    </source>
</evidence>
<dbReference type="InterPro" id="IPR027417">
    <property type="entry name" value="P-loop_NTPase"/>
</dbReference>
<dbReference type="InterPro" id="IPR050921">
    <property type="entry name" value="T4SS_GSP_E_ATPase"/>
</dbReference>
<dbReference type="Pfam" id="PF00437">
    <property type="entry name" value="T2SSE"/>
    <property type="match status" value="1"/>
</dbReference>
<dbReference type="NCBIfam" id="TIGR01420">
    <property type="entry name" value="pilT_fam"/>
    <property type="match status" value="1"/>
</dbReference>
<gene>
    <name evidence="3" type="ORF">ENO08_04265</name>
</gene>
<dbReference type="PANTHER" id="PTHR30486:SF16">
    <property type="entry name" value="TWITCHING MOTILITY PROTEIN PILT"/>
    <property type="match status" value="1"/>
</dbReference>
<protein>
    <submittedName>
        <fullName evidence="3">Type IV pilus twitching motility protein PilT</fullName>
    </submittedName>
</protein>
<comment type="caution">
    <text evidence="3">The sequence shown here is derived from an EMBL/GenBank/DDBJ whole genome shotgun (WGS) entry which is preliminary data.</text>
</comment>
<reference evidence="3" key="1">
    <citation type="journal article" date="2020" name="mSystems">
        <title>Genome- and Community-Level Interaction Insights into Carbon Utilization and Element Cycling Functions of Hydrothermarchaeota in Hydrothermal Sediment.</title>
        <authorList>
            <person name="Zhou Z."/>
            <person name="Liu Y."/>
            <person name="Xu W."/>
            <person name="Pan J."/>
            <person name="Luo Z.H."/>
            <person name="Li M."/>
        </authorList>
    </citation>
    <scope>NUCLEOTIDE SEQUENCE [LARGE SCALE GENOMIC DNA]</scope>
    <source>
        <strain evidence="3">SpSt-1233</strain>
    </source>
</reference>
<dbReference type="Gene3D" id="3.40.50.300">
    <property type="entry name" value="P-loop containing nucleotide triphosphate hydrolases"/>
    <property type="match status" value="1"/>
</dbReference>
<dbReference type="Proteomes" id="UP000886069">
    <property type="component" value="Unassembled WGS sequence"/>
</dbReference>
<dbReference type="Gene3D" id="3.30.450.90">
    <property type="match status" value="1"/>
</dbReference>
<proteinExistence type="inferred from homology"/>
<dbReference type="GO" id="GO:0016887">
    <property type="term" value="F:ATP hydrolysis activity"/>
    <property type="evidence" value="ECO:0007669"/>
    <property type="project" value="InterPro"/>
</dbReference>
<evidence type="ECO:0000313" key="3">
    <source>
        <dbReference type="EMBL" id="HER43655.1"/>
    </source>
</evidence>
<dbReference type="CDD" id="cd01131">
    <property type="entry name" value="PilT"/>
    <property type="match status" value="1"/>
</dbReference>
<dbReference type="EMBL" id="DSEC01000302">
    <property type="protein sequence ID" value="HER43655.1"/>
    <property type="molecule type" value="Genomic_DNA"/>
</dbReference>
<dbReference type="InterPro" id="IPR006321">
    <property type="entry name" value="PilT/PilU"/>
</dbReference>
<dbReference type="SMART" id="SM00382">
    <property type="entry name" value="AAA"/>
    <property type="match status" value="1"/>
</dbReference>
<name>A0A7V2F394_UNCEI</name>
<dbReference type="InterPro" id="IPR001482">
    <property type="entry name" value="T2SS/T4SS_dom"/>
</dbReference>
<feature type="domain" description="Bacterial type II secretion system protein E" evidence="2">
    <location>
        <begin position="194"/>
        <end position="208"/>
    </location>
</feature>